<dbReference type="Gene3D" id="3.30.830.10">
    <property type="entry name" value="Metalloenzyme, LuxS/M16 peptidase-like"/>
    <property type="match status" value="4"/>
</dbReference>
<evidence type="ECO:0000256" key="15">
    <source>
        <dbReference type="SAM" id="SignalP"/>
    </source>
</evidence>
<dbReference type="PANTHER" id="PTHR43690">
    <property type="entry name" value="NARDILYSIN"/>
    <property type="match status" value="1"/>
</dbReference>
<geneLocation type="plasmid" evidence="20 21">
    <name>unnamed5</name>
</geneLocation>
<reference evidence="20" key="1">
    <citation type="submission" date="2021-03" db="EMBL/GenBank/DDBJ databases">
        <title>Complete Genome of Pseudoalteromonas xiamenensis STKMTI.2, a new potential marine bacterium producing anti-Vibrio compounds.</title>
        <authorList>
            <person name="Handayani D.P."/>
            <person name="Isnansetyo A."/>
            <person name="Istiqomah I."/>
            <person name="Jumina J."/>
        </authorList>
    </citation>
    <scope>NUCLEOTIDE SEQUENCE</scope>
    <source>
        <strain evidence="20">STKMTI.2</strain>
        <plasmid evidence="20">unnamed5</plasmid>
    </source>
</reference>
<dbReference type="Proteomes" id="UP000664904">
    <property type="component" value="Plasmid unnamed5"/>
</dbReference>
<keyword evidence="8" id="KW-0378">Hydrolase</keyword>
<dbReference type="PANTHER" id="PTHR43690:SF18">
    <property type="entry name" value="INSULIN-DEGRADING ENZYME-RELATED"/>
    <property type="match status" value="1"/>
</dbReference>
<evidence type="ECO:0000259" key="16">
    <source>
        <dbReference type="Pfam" id="PF00675"/>
    </source>
</evidence>
<evidence type="ECO:0000256" key="10">
    <source>
        <dbReference type="ARBA" id="ARBA00023049"/>
    </source>
</evidence>
<evidence type="ECO:0000256" key="2">
    <source>
        <dbReference type="ARBA" id="ARBA00002184"/>
    </source>
</evidence>
<keyword evidence="20" id="KW-0614">Plasmid</keyword>
<dbReference type="EC" id="3.4.24.55" evidence="4"/>
<dbReference type="FunFam" id="3.30.830.10:FF:000012">
    <property type="entry name" value="Protease 3"/>
    <property type="match status" value="1"/>
</dbReference>
<dbReference type="GO" id="GO:0004222">
    <property type="term" value="F:metalloendopeptidase activity"/>
    <property type="evidence" value="ECO:0007669"/>
    <property type="project" value="UniProtKB-EC"/>
</dbReference>
<dbReference type="AlphaFoldDB" id="A0A975HMF1"/>
<evidence type="ECO:0000256" key="7">
    <source>
        <dbReference type="ARBA" id="ARBA00022723"/>
    </source>
</evidence>
<keyword evidence="10" id="KW-0482">Metalloprotease</keyword>
<comment type="cofactor">
    <cofactor evidence="1">
        <name>Zn(2+)</name>
        <dbReference type="ChEBI" id="CHEBI:29105"/>
    </cofactor>
</comment>
<evidence type="ECO:0000256" key="11">
    <source>
        <dbReference type="ARBA" id="ARBA00029597"/>
    </source>
</evidence>
<evidence type="ECO:0000256" key="8">
    <source>
        <dbReference type="ARBA" id="ARBA00022801"/>
    </source>
</evidence>
<comment type="function">
    <text evidence="2">Endopeptidase that degrades small peptides of less than 7 kDa, such as glucagon and insulin.</text>
</comment>
<feature type="domain" description="Coenzyme PQQ synthesis protein F-like C-terminal lobe" evidence="19">
    <location>
        <begin position="783"/>
        <end position="877"/>
    </location>
</feature>
<evidence type="ECO:0000313" key="20">
    <source>
        <dbReference type="EMBL" id="QTH73076.1"/>
    </source>
</evidence>
<evidence type="ECO:0000256" key="14">
    <source>
        <dbReference type="RuleBase" id="RU004447"/>
    </source>
</evidence>
<proteinExistence type="inferred from homology"/>
<evidence type="ECO:0000259" key="17">
    <source>
        <dbReference type="Pfam" id="PF05193"/>
    </source>
</evidence>
<dbReference type="InterPro" id="IPR050626">
    <property type="entry name" value="Peptidase_M16"/>
</dbReference>
<evidence type="ECO:0000256" key="13">
    <source>
        <dbReference type="ARBA" id="ARBA00033450"/>
    </source>
</evidence>
<keyword evidence="15" id="KW-0732">Signal</keyword>
<dbReference type="Pfam" id="PF22456">
    <property type="entry name" value="PqqF-like_C_4"/>
    <property type="match status" value="1"/>
</dbReference>
<protein>
    <recommendedName>
        <fullName evidence="5">Protease 3</fullName>
        <ecNumber evidence="4">3.4.24.55</ecNumber>
    </recommendedName>
    <alternativeName>
        <fullName evidence="13">Pitrilysin</fullName>
    </alternativeName>
    <alternativeName>
        <fullName evidence="12">Protease III</fullName>
    </alternativeName>
    <alternativeName>
        <fullName evidence="11">Protease pi</fullName>
    </alternativeName>
</protein>
<feature type="domain" description="Peptidase M16 C-terminal" evidence="17">
    <location>
        <begin position="220"/>
        <end position="399"/>
    </location>
</feature>
<keyword evidence="9" id="KW-0862">Zinc</keyword>
<dbReference type="GO" id="GO:0046872">
    <property type="term" value="F:metal ion binding"/>
    <property type="evidence" value="ECO:0007669"/>
    <property type="project" value="UniProtKB-KW"/>
</dbReference>
<evidence type="ECO:0000256" key="1">
    <source>
        <dbReference type="ARBA" id="ARBA00001947"/>
    </source>
</evidence>
<name>A0A975HMF1_9GAMM</name>
<dbReference type="EMBL" id="CP072135">
    <property type="protein sequence ID" value="QTH73076.1"/>
    <property type="molecule type" value="Genomic_DNA"/>
</dbReference>
<dbReference type="PROSITE" id="PS51257">
    <property type="entry name" value="PROKAR_LIPOPROTEIN"/>
    <property type="match status" value="1"/>
</dbReference>
<evidence type="ECO:0000256" key="12">
    <source>
        <dbReference type="ARBA" id="ARBA00031184"/>
    </source>
</evidence>
<evidence type="ECO:0000256" key="3">
    <source>
        <dbReference type="ARBA" id="ARBA00007261"/>
    </source>
</evidence>
<evidence type="ECO:0000256" key="4">
    <source>
        <dbReference type="ARBA" id="ARBA00012449"/>
    </source>
</evidence>
<gene>
    <name evidence="20" type="ORF">J5O05_19890</name>
</gene>
<dbReference type="GO" id="GO:0006508">
    <property type="term" value="P:proteolysis"/>
    <property type="evidence" value="ECO:0007669"/>
    <property type="project" value="UniProtKB-KW"/>
</dbReference>
<evidence type="ECO:0000259" key="18">
    <source>
        <dbReference type="Pfam" id="PF16187"/>
    </source>
</evidence>
<dbReference type="KEGG" id="pxi:J5O05_19890"/>
<organism evidence="20 21">
    <name type="scientific">Pseudoalteromonas xiamenensis</name>
    <dbReference type="NCBI Taxonomy" id="882626"/>
    <lineage>
        <taxon>Bacteria</taxon>
        <taxon>Pseudomonadati</taxon>
        <taxon>Pseudomonadota</taxon>
        <taxon>Gammaproteobacteria</taxon>
        <taxon>Alteromonadales</taxon>
        <taxon>Pseudoalteromonadaceae</taxon>
        <taxon>Pseudoalteromonas</taxon>
    </lineage>
</organism>
<dbReference type="Pfam" id="PF00675">
    <property type="entry name" value="Peptidase_M16"/>
    <property type="match status" value="1"/>
</dbReference>
<dbReference type="InterPro" id="IPR007863">
    <property type="entry name" value="Peptidase_M16_C"/>
</dbReference>
<feature type="domain" description="Peptidase M16 middle/third" evidence="18">
    <location>
        <begin position="403"/>
        <end position="680"/>
    </location>
</feature>
<dbReference type="Pfam" id="PF16187">
    <property type="entry name" value="Peptidase_M16_M"/>
    <property type="match status" value="1"/>
</dbReference>
<evidence type="ECO:0000256" key="6">
    <source>
        <dbReference type="ARBA" id="ARBA00022670"/>
    </source>
</evidence>
<feature type="chain" id="PRO_5037317001" description="Protease 3" evidence="15">
    <location>
        <begin position="26"/>
        <end position="961"/>
    </location>
</feature>
<accession>A0A975HMF1</accession>
<dbReference type="FunFam" id="3.30.830.10:FF:000005">
    <property type="entry name" value="nardilysin isoform X1"/>
    <property type="match status" value="1"/>
</dbReference>
<keyword evidence="7" id="KW-0479">Metal-binding</keyword>
<dbReference type="Pfam" id="PF05193">
    <property type="entry name" value="Peptidase_M16_C"/>
    <property type="match status" value="1"/>
</dbReference>
<sequence>MKKLFPLTLLSIAILSGCNSTPSQVYSSTESAQALAPLVVSPNDKRQYKTLTLANGIDVILVSDPSAEKSAAALSVGVGLLHDPMSQQGLAHYLEHMLFLGTEKYPDTKGYSEFMTKNGGDQNAYTWLDITNYMFKVNNDAYGEALDRFSDFFKAPKLYPEYSEKEKHAVNAEWSMRREMDFFGQYKLARNMMGDHPANRFLIGNLETLGDKETSKLHTEMVNFYDQYYSSNIMKVAMISNKSIAEMEKLADQYFSDIKNKNIDRPKVEQKLDLSKVAGKKIFYKPKEDVKQIKLDFTIDNNMDQFAAKPNYFVTYLIANEMAGSPAQVLKQQGWVSQLSAGTELDLYGNYGSLTVNIELTDEGMKHREEIVATVMNYINLVKDKGIDSKYFHEIKTALQNQFRFLEKGDEFNYVSNLTDSMQKYPLQHVIDAGFHYAGFDAEAVRNVLNSLNDKSVRIWYVSKQEETDSKLHFYDGEYRIEPISPDEVKSWHEKSQFALQLPSVNKLLPESFDIKESLANTGQTPAIVFDKPGLTIWHLGSQSFAHQPKGSLDISINTPLATQNEKNAILFAVWADLYNLQQSKLITEASVAGVPFSLSASNGLSLNISGFTDKQTVLLEEALKALITIKVDEQSFAQALERRRQAIFNQGQQFPIYQAFGKLSELVVNSSFDDKSVLEALNSVTLKDFELLQKSTLEQHQTRVFSFGNYDQADIDQMAKLLDKTLAPKRVTEFQKAKYWKPESEQVLVWNEDLAVADVAIVDMFMNPTPGYKAKAAAAVLQGHIGTAVFEKLRTEEQLAYAVGASARAINEYSGLAFYIQTPVKNVADMQKRFDEYKHEYAQELATLDSETFSKLKNAVLVSLKEPAKNLSDEVSPFIRDWYKENYNYDSKSKLIAAVEQITIDDVKRYYQETVMNDKAARLNIQLRGKKFASEPFAQLEGQKRIESVDAMKEQVKFQL</sequence>
<keyword evidence="6" id="KW-0645">Protease</keyword>
<dbReference type="GO" id="GO:0005737">
    <property type="term" value="C:cytoplasm"/>
    <property type="evidence" value="ECO:0007669"/>
    <property type="project" value="UniProtKB-ARBA"/>
</dbReference>
<dbReference type="InterPro" id="IPR054734">
    <property type="entry name" value="PqqF-like_C_4"/>
</dbReference>
<dbReference type="PROSITE" id="PS00143">
    <property type="entry name" value="INSULINASE"/>
    <property type="match status" value="1"/>
</dbReference>
<dbReference type="InterPro" id="IPR001431">
    <property type="entry name" value="Pept_M16_Zn_BS"/>
</dbReference>
<feature type="signal peptide" evidence="15">
    <location>
        <begin position="1"/>
        <end position="25"/>
    </location>
</feature>
<dbReference type="InterPro" id="IPR032632">
    <property type="entry name" value="Peptidase_M16_M"/>
</dbReference>
<dbReference type="SUPFAM" id="SSF63411">
    <property type="entry name" value="LuxS/MPP-like metallohydrolase"/>
    <property type="match status" value="4"/>
</dbReference>
<feature type="domain" description="Peptidase M16 N-terminal" evidence="16">
    <location>
        <begin position="59"/>
        <end position="193"/>
    </location>
</feature>
<evidence type="ECO:0000313" key="21">
    <source>
        <dbReference type="Proteomes" id="UP000664904"/>
    </source>
</evidence>
<dbReference type="InterPro" id="IPR011249">
    <property type="entry name" value="Metalloenz_LuxS/M16"/>
</dbReference>
<dbReference type="RefSeq" id="WP_208844695.1">
    <property type="nucleotide sequence ID" value="NZ_CP072135.1"/>
</dbReference>
<evidence type="ECO:0000259" key="19">
    <source>
        <dbReference type="Pfam" id="PF22456"/>
    </source>
</evidence>
<comment type="similarity">
    <text evidence="3 14">Belongs to the peptidase M16 family.</text>
</comment>
<evidence type="ECO:0000256" key="5">
    <source>
        <dbReference type="ARBA" id="ARBA00017565"/>
    </source>
</evidence>
<dbReference type="InterPro" id="IPR011765">
    <property type="entry name" value="Pept_M16_N"/>
</dbReference>
<keyword evidence="21" id="KW-1185">Reference proteome</keyword>
<evidence type="ECO:0000256" key="9">
    <source>
        <dbReference type="ARBA" id="ARBA00022833"/>
    </source>
</evidence>